<keyword evidence="9" id="KW-1185">Reference proteome</keyword>
<dbReference type="PANTHER" id="PTHR45844:SF18">
    <property type="entry name" value="TRANSCRIPTION FACTOR BHLH51"/>
    <property type="match status" value="1"/>
</dbReference>
<evidence type="ECO:0000256" key="4">
    <source>
        <dbReference type="ARBA" id="ARBA00023163"/>
    </source>
</evidence>
<dbReference type="CDD" id="cd04873">
    <property type="entry name" value="ACT_UUR-ACR-like"/>
    <property type="match status" value="1"/>
</dbReference>
<dbReference type="GO" id="GO:0005634">
    <property type="term" value="C:nucleus"/>
    <property type="evidence" value="ECO:0007669"/>
    <property type="project" value="UniProtKB-SubCell"/>
</dbReference>
<reference evidence="8" key="1">
    <citation type="journal article" date="2017" name="Nature">
        <title>The genome of Chenopodium quinoa.</title>
        <authorList>
            <person name="Jarvis D.E."/>
            <person name="Ho Y.S."/>
            <person name="Lightfoot D.J."/>
            <person name="Schmoeckel S.M."/>
            <person name="Li B."/>
            <person name="Borm T.J.A."/>
            <person name="Ohyanagi H."/>
            <person name="Mineta K."/>
            <person name="Michell C.T."/>
            <person name="Saber N."/>
            <person name="Kharbatia N.M."/>
            <person name="Rupper R.R."/>
            <person name="Sharp A.R."/>
            <person name="Dally N."/>
            <person name="Boughton B.A."/>
            <person name="Woo Y.H."/>
            <person name="Gao G."/>
            <person name="Schijlen E.G.W.M."/>
            <person name="Guo X."/>
            <person name="Momin A.A."/>
            <person name="Negrao S."/>
            <person name="Al-Babili S."/>
            <person name="Gehring C."/>
            <person name="Roessner U."/>
            <person name="Jung C."/>
            <person name="Murphy K."/>
            <person name="Arold S.T."/>
            <person name="Gojobori T."/>
            <person name="van der Linden C.G."/>
            <person name="van Loo E.N."/>
            <person name="Jellen E.N."/>
            <person name="Maughan P.J."/>
            <person name="Tester M."/>
        </authorList>
    </citation>
    <scope>NUCLEOTIDE SEQUENCE [LARGE SCALE GENOMIC DNA]</scope>
    <source>
        <strain evidence="8">cv. PI 614886</strain>
    </source>
</reference>
<evidence type="ECO:0000256" key="1">
    <source>
        <dbReference type="ARBA" id="ARBA00004123"/>
    </source>
</evidence>
<evidence type="ECO:0000256" key="3">
    <source>
        <dbReference type="ARBA" id="ARBA00023125"/>
    </source>
</evidence>
<evidence type="ECO:0000259" key="7">
    <source>
        <dbReference type="PROSITE" id="PS50888"/>
    </source>
</evidence>
<proteinExistence type="predicted"/>
<dbReference type="GeneID" id="110699302"/>
<dbReference type="InterPro" id="IPR045847">
    <property type="entry name" value="AIG1-like"/>
</dbReference>
<feature type="region of interest" description="Disordered" evidence="6">
    <location>
        <begin position="53"/>
        <end position="72"/>
    </location>
</feature>
<evidence type="ECO:0000256" key="5">
    <source>
        <dbReference type="ARBA" id="ARBA00023242"/>
    </source>
</evidence>
<evidence type="ECO:0000313" key="9">
    <source>
        <dbReference type="Proteomes" id="UP000596660"/>
    </source>
</evidence>
<dbReference type="PROSITE" id="PS50888">
    <property type="entry name" value="BHLH"/>
    <property type="match status" value="1"/>
</dbReference>
<dbReference type="EnsemblPlants" id="AUR62022910-RA">
    <property type="protein sequence ID" value="AUR62022910-RA:cds"/>
    <property type="gene ID" value="AUR62022910"/>
</dbReference>
<protein>
    <recommendedName>
        <fullName evidence="7">BHLH domain-containing protein</fullName>
    </recommendedName>
</protein>
<dbReference type="GO" id="GO:0003677">
    <property type="term" value="F:DNA binding"/>
    <property type="evidence" value="ECO:0007669"/>
    <property type="project" value="UniProtKB-KW"/>
</dbReference>
<dbReference type="GO" id="GO:0046983">
    <property type="term" value="F:protein dimerization activity"/>
    <property type="evidence" value="ECO:0007669"/>
    <property type="project" value="InterPro"/>
</dbReference>
<dbReference type="KEGG" id="cqi:110699302"/>
<dbReference type="PANTHER" id="PTHR45844">
    <property type="entry name" value="TRANSCRIPTION FACTOR BHLH30"/>
    <property type="match status" value="1"/>
</dbReference>
<keyword evidence="4" id="KW-0804">Transcription</keyword>
<reference evidence="8" key="2">
    <citation type="submission" date="2021-03" db="UniProtKB">
        <authorList>
            <consortium name="EnsemblPlants"/>
        </authorList>
    </citation>
    <scope>IDENTIFICATION</scope>
</reference>
<feature type="compositionally biased region" description="Basic residues" evidence="6">
    <location>
        <begin position="60"/>
        <end position="71"/>
    </location>
</feature>
<feature type="domain" description="BHLH" evidence="7">
    <location>
        <begin position="57"/>
        <end position="106"/>
    </location>
</feature>
<dbReference type="SMR" id="A0A803M3W1"/>
<keyword evidence="3" id="KW-0238">DNA-binding</keyword>
<evidence type="ECO:0000256" key="2">
    <source>
        <dbReference type="ARBA" id="ARBA00023015"/>
    </source>
</evidence>
<dbReference type="AlphaFoldDB" id="A0A803M3W1"/>
<dbReference type="OrthoDB" id="71302at2759"/>
<keyword evidence="5" id="KW-0539">Nucleus</keyword>
<keyword evidence="2" id="KW-0805">Transcription regulation</keyword>
<dbReference type="GO" id="GO:0003700">
    <property type="term" value="F:DNA-binding transcription factor activity"/>
    <property type="evidence" value="ECO:0007669"/>
    <property type="project" value="InterPro"/>
</dbReference>
<evidence type="ECO:0000256" key="6">
    <source>
        <dbReference type="SAM" id="MobiDB-lite"/>
    </source>
</evidence>
<dbReference type="InterPro" id="IPR011598">
    <property type="entry name" value="bHLH_dom"/>
</dbReference>
<sequence>MAQNSFSYPRLPEEETMGHHFHATTATRSMQLLQELPTNYGFEFEGIAELEDKTAANSSHSHRQAEKRRRDRINGQLARLRRLVPKSEKMDKAALLERVVEQVKELKRKASEISKLFTIPTEIDDITIECHTNNMQGGIPTFARDQKENHPNNKNIMFMKATLCCEDRPDLIPELIRALKDLNLTIIGAEIGCLGGRMKSILLLYYKIDNNDGVCNVSAIKQSLMGVLTRIISWSSASTSNFRVTSKRQRFFFSS</sequence>
<name>A0A803M3W1_CHEQI</name>
<dbReference type="Gene3D" id="4.10.280.10">
    <property type="entry name" value="Helix-loop-helix DNA-binding domain"/>
    <property type="match status" value="1"/>
</dbReference>
<dbReference type="SUPFAM" id="SSF47459">
    <property type="entry name" value="HLH, helix-loop-helix DNA-binding domain"/>
    <property type="match status" value="1"/>
</dbReference>
<dbReference type="InterPro" id="IPR036638">
    <property type="entry name" value="HLH_DNA-bd_sf"/>
</dbReference>
<dbReference type="OMA" id="SKAFMVP"/>
<organism evidence="8 9">
    <name type="scientific">Chenopodium quinoa</name>
    <name type="common">Quinoa</name>
    <dbReference type="NCBI Taxonomy" id="63459"/>
    <lineage>
        <taxon>Eukaryota</taxon>
        <taxon>Viridiplantae</taxon>
        <taxon>Streptophyta</taxon>
        <taxon>Embryophyta</taxon>
        <taxon>Tracheophyta</taxon>
        <taxon>Spermatophyta</taxon>
        <taxon>Magnoliopsida</taxon>
        <taxon>eudicotyledons</taxon>
        <taxon>Gunneridae</taxon>
        <taxon>Pentapetalae</taxon>
        <taxon>Caryophyllales</taxon>
        <taxon>Chenopodiaceae</taxon>
        <taxon>Chenopodioideae</taxon>
        <taxon>Atripliceae</taxon>
        <taxon>Chenopodium</taxon>
    </lineage>
</organism>
<comment type="subcellular location">
    <subcellularLocation>
        <location evidence="1">Nucleus</location>
    </subcellularLocation>
</comment>
<dbReference type="Gramene" id="AUR62022910-RA">
    <property type="protein sequence ID" value="AUR62022910-RA:cds"/>
    <property type="gene ID" value="AUR62022910"/>
</dbReference>
<dbReference type="SMART" id="SM00353">
    <property type="entry name" value="HLH"/>
    <property type="match status" value="1"/>
</dbReference>
<accession>A0A803M3W1</accession>
<gene>
    <name evidence="8" type="primary">LOC110699302</name>
</gene>
<dbReference type="Pfam" id="PF00010">
    <property type="entry name" value="HLH"/>
    <property type="match status" value="1"/>
</dbReference>
<dbReference type="RefSeq" id="XP_021732497.1">
    <property type="nucleotide sequence ID" value="XM_021876805.1"/>
</dbReference>
<evidence type="ECO:0000313" key="8">
    <source>
        <dbReference type="EnsemblPlants" id="AUR62022910-RA:cds"/>
    </source>
</evidence>
<dbReference type="Proteomes" id="UP000596660">
    <property type="component" value="Unplaced"/>
</dbReference>